<evidence type="ECO:0000313" key="6">
    <source>
        <dbReference type="Proteomes" id="UP000198636"/>
    </source>
</evidence>
<sequence>MNRYHFESFLNNIPKDELSRTQSFISDRIGLFQPEKYLFNVKVVPEEYHIALFHEDAPDVRVGKKEYASKKGSFLFIEPGTEIMVPQVEKPPAGNFTTLLVKKDLFEQILLEVTDKEHVKHNGKMKRYSWHLIDAIERYKYELLNYGSSHPMMLYSLGIQITYQLLRDMQVKSAQLFKKTGDEAALINKIIEYMHDFHNCNITLNEICSIFYISPSHFQRIFKCQMGVTPYQYLIDIRIKRAKDLLLKNNHSLSEIASLCGFINQAHFSAVFKQRCGVAPLNYKRLTVINLSSERSISNKSGDALESL</sequence>
<dbReference type="OrthoDB" id="324626at2"/>
<dbReference type="STRING" id="1120976.SAMN03080606_02439"/>
<evidence type="ECO:0000313" key="5">
    <source>
        <dbReference type="EMBL" id="SCY76759.1"/>
    </source>
</evidence>
<dbReference type="PROSITE" id="PS01124">
    <property type="entry name" value="HTH_ARAC_FAMILY_2"/>
    <property type="match status" value="1"/>
</dbReference>
<evidence type="ECO:0000259" key="4">
    <source>
        <dbReference type="PROSITE" id="PS01124"/>
    </source>
</evidence>
<dbReference type="PROSITE" id="PS00041">
    <property type="entry name" value="HTH_ARAC_FAMILY_1"/>
    <property type="match status" value="1"/>
</dbReference>
<keyword evidence="1" id="KW-0805">Transcription regulation</keyword>
<dbReference type="GO" id="GO:0003700">
    <property type="term" value="F:DNA-binding transcription factor activity"/>
    <property type="evidence" value="ECO:0007669"/>
    <property type="project" value="InterPro"/>
</dbReference>
<keyword evidence="3" id="KW-0804">Transcription</keyword>
<evidence type="ECO:0000256" key="2">
    <source>
        <dbReference type="ARBA" id="ARBA00023125"/>
    </source>
</evidence>
<organism evidence="5 6">
    <name type="scientific">Alkaliphilus peptidifermentans DSM 18978</name>
    <dbReference type="NCBI Taxonomy" id="1120976"/>
    <lineage>
        <taxon>Bacteria</taxon>
        <taxon>Bacillati</taxon>
        <taxon>Bacillota</taxon>
        <taxon>Clostridia</taxon>
        <taxon>Peptostreptococcales</taxon>
        <taxon>Natronincolaceae</taxon>
        <taxon>Alkaliphilus</taxon>
    </lineage>
</organism>
<feature type="domain" description="HTH araC/xylS-type" evidence="4">
    <location>
        <begin position="188"/>
        <end position="286"/>
    </location>
</feature>
<name>A0A1G5IMF6_9FIRM</name>
<dbReference type="GO" id="GO:0043565">
    <property type="term" value="F:sequence-specific DNA binding"/>
    <property type="evidence" value="ECO:0007669"/>
    <property type="project" value="InterPro"/>
</dbReference>
<dbReference type="SMART" id="SM00342">
    <property type="entry name" value="HTH_ARAC"/>
    <property type="match status" value="1"/>
</dbReference>
<evidence type="ECO:0000256" key="3">
    <source>
        <dbReference type="ARBA" id="ARBA00023163"/>
    </source>
</evidence>
<keyword evidence="6" id="KW-1185">Reference proteome</keyword>
<keyword evidence="2 5" id="KW-0238">DNA-binding</keyword>
<dbReference type="InterPro" id="IPR050204">
    <property type="entry name" value="AraC_XylS_family_regulators"/>
</dbReference>
<gene>
    <name evidence="5" type="ORF">SAMN03080606_02439</name>
</gene>
<accession>A0A1G5IMF6</accession>
<dbReference type="PANTHER" id="PTHR46796">
    <property type="entry name" value="HTH-TYPE TRANSCRIPTIONAL ACTIVATOR RHAS-RELATED"/>
    <property type="match status" value="1"/>
</dbReference>
<proteinExistence type="predicted"/>
<dbReference type="SUPFAM" id="SSF46689">
    <property type="entry name" value="Homeodomain-like"/>
    <property type="match status" value="2"/>
</dbReference>
<dbReference type="Gene3D" id="1.10.10.60">
    <property type="entry name" value="Homeodomain-like"/>
    <property type="match status" value="2"/>
</dbReference>
<dbReference type="RefSeq" id="WP_091543746.1">
    <property type="nucleotide sequence ID" value="NZ_FMUS01000015.1"/>
</dbReference>
<dbReference type="InterPro" id="IPR018060">
    <property type="entry name" value="HTH_AraC"/>
</dbReference>
<evidence type="ECO:0000256" key="1">
    <source>
        <dbReference type="ARBA" id="ARBA00023015"/>
    </source>
</evidence>
<dbReference type="InterPro" id="IPR018062">
    <property type="entry name" value="HTH_AraC-typ_CS"/>
</dbReference>
<reference evidence="5 6" key="1">
    <citation type="submission" date="2016-10" db="EMBL/GenBank/DDBJ databases">
        <authorList>
            <person name="de Groot N.N."/>
        </authorList>
    </citation>
    <scope>NUCLEOTIDE SEQUENCE [LARGE SCALE GENOMIC DNA]</scope>
    <source>
        <strain evidence="5 6">DSM 18978</strain>
    </source>
</reference>
<dbReference type="AlphaFoldDB" id="A0A1G5IMF6"/>
<dbReference type="EMBL" id="FMUS01000015">
    <property type="protein sequence ID" value="SCY76759.1"/>
    <property type="molecule type" value="Genomic_DNA"/>
</dbReference>
<protein>
    <submittedName>
        <fullName evidence="5">AraC-type DNA-binding protein</fullName>
    </submittedName>
</protein>
<dbReference type="InterPro" id="IPR009057">
    <property type="entry name" value="Homeodomain-like_sf"/>
</dbReference>
<dbReference type="Pfam" id="PF12833">
    <property type="entry name" value="HTH_18"/>
    <property type="match status" value="1"/>
</dbReference>
<dbReference type="Proteomes" id="UP000198636">
    <property type="component" value="Unassembled WGS sequence"/>
</dbReference>